<evidence type="ECO:0000256" key="14">
    <source>
        <dbReference type="ARBA" id="ARBA00049402"/>
    </source>
</evidence>
<evidence type="ECO:0000256" key="12">
    <source>
        <dbReference type="ARBA" id="ARBA00022842"/>
    </source>
</evidence>
<dbReference type="GO" id="GO:0004422">
    <property type="term" value="F:hypoxanthine phosphoribosyltransferase activity"/>
    <property type="evidence" value="ECO:0007669"/>
    <property type="project" value="InterPro"/>
</dbReference>
<dbReference type="InterPro" id="IPR050408">
    <property type="entry name" value="HGPRT"/>
</dbReference>
<dbReference type="UniPathway" id="UPA00591">
    <property type="reaction ID" value="UER00648"/>
</dbReference>
<dbReference type="CDD" id="cd06223">
    <property type="entry name" value="PRTases_typeI"/>
    <property type="match status" value="1"/>
</dbReference>
<evidence type="ECO:0000256" key="4">
    <source>
        <dbReference type="ARBA" id="ARBA00004676"/>
    </source>
</evidence>
<reference evidence="17 18" key="1">
    <citation type="submission" date="2019-01" db="EMBL/GenBank/DDBJ databases">
        <authorList>
            <consortium name="Pathogen Informatics"/>
        </authorList>
    </citation>
    <scope>NUCLEOTIDE SEQUENCE [LARGE SCALE GENOMIC DNA]</scope>
    <source>
        <strain evidence="17 18">NCTC10138</strain>
    </source>
</reference>
<evidence type="ECO:0000256" key="10">
    <source>
        <dbReference type="ARBA" id="ARBA00022726"/>
    </source>
</evidence>
<comment type="cofactor">
    <cofactor evidence="1 15">
        <name>Mg(2+)</name>
        <dbReference type="ChEBI" id="CHEBI:18420"/>
    </cofactor>
</comment>
<dbReference type="STRING" id="1278311.GCA_000428705_01094"/>
<dbReference type="GO" id="GO:0006178">
    <property type="term" value="P:guanine salvage"/>
    <property type="evidence" value="ECO:0007669"/>
    <property type="project" value="TreeGrafter"/>
</dbReference>
<comment type="pathway">
    <text evidence="4">Purine metabolism; GMP biosynthesis via salvage pathway; GMP from guanine: step 1/1.</text>
</comment>
<dbReference type="EMBL" id="LR215048">
    <property type="protein sequence ID" value="VEU80079.1"/>
    <property type="molecule type" value="Genomic_DNA"/>
</dbReference>
<evidence type="ECO:0000256" key="7">
    <source>
        <dbReference type="ARBA" id="ARBA00022676"/>
    </source>
</evidence>
<keyword evidence="10 15" id="KW-0660">Purine salvage</keyword>
<evidence type="ECO:0000259" key="16">
    <source>
        <dbReference type="Pfam" id="PF00156"/>
    </source>
</evidence>
<keyword evidence="12 15" id="KW-0460">Magnesium</keyword>
<dbReference type="Gene3D" id="3.40.50.2020">
    <property type="match status" value="1"/>
</dbReference>
<evidence type="ECO:0000256" key="2">
    <source>
        <dbReference type="ARBA" id="ARBA00004496"/>
    </source>
</evidence>
<accession>A0A449BCA2</accession>
<dbReference type="OrthoDB" id="9802824at2"/>
<keyword evidence="6 15" id="KW-0963">Cytoplasm</keyword>
<dbReference type="FunFam" id="3.40.50.2020:FF:000006">
    <property type="entry name" value="Hypoxanthine phosphoribosyltransferase"/>
    <property type="match status" value="1"/>
</dbReference>
<comment type="catalytic activity">
    <reaction evidence="13">
        <text>GMP + diphosphate = guanine + 5-phospho-alpha-D-ribose 1-diphosphate</text>
        <dbReference type="Rhea" id="RHEA:25424"/>
        <dbReference type="ChEBI" id="CHEBI:16235"/>
        <dbReference type="ChEBI" id="CHEBI:33019"/>
        <dbReference type="ChEBI" id="CHEBI:58017"/>
        <dbReference type="ChEBI" id="CHEBI:58115"/>
        <dbReference type="EC" id="2.4.2.8"/>
    </reaction>
    <physiologicalReaction direction="right-to-left" evidence="13">
        <dbReference type="Rhea" id="RHEA:25426"/>
    </physiologicalReaction>
</comment>
<keyword evidence="18" id="KW-1185">Reference proteome</keyword>
<comment type="subcellular location">
    <subcellularLocation>
        <location evidence="2 15">Cytoplasm</location>
    </subcellularLocation>
</comment>
<comment type="catalytic activity">
    <reaction evidence="14">
        <text>IMP + diphosphate = hypoxanthine + 5-phospho-alpha-D-ribose 1-diphosphate</text>
        <dbReference type="Rhea" id="RHEA:17973"/>
        <dbReference type="ChEBI" id="CHEBI:17368"/>
        <dbReference type="ChEBI" id="CHEBI:33019"/>
        <dbReference type="ChEBI" id="CHEBI:58017"/>
        <dbReference type="ChEBI" id="CHEBI:58053"/>
        <dbReference type="EC" id="2.4.2.8"/>
    </reaction>
    <physiologicalReaction direction="right-to-left" evidence="14">
        <dbReference type="Rhea" id="RHEA:17975"/>
    </physiologicalReaction>
</comment>
<sequence>MNNVIEEILVSEKQIAEACKRLGSEITKDYENKDLVLVGLLKGCIPFLSDLAKHIELPLEVQYMIVSSYHGGTASSNEIQIKYDLEVPIKDRDILLVEDIIDTGQTIKAVKKLFETRGAKSIKVVSLLDKKDNNNLKAEYVGFTIPNKFVLGYGLDFQQKYRNLPYIGVLKKEFYDK</sequence>
<evidence type="ECO:0000256" key="8">
    <source>
        <dbReference type="ARBA" id="ARBA00022679"/>
    </source>
</evidence>
<evidence type="ECO:0000256" key="15">
    <source>
        <dbReference type="RuleBase" id="RU364099"/>
    </source>
</evidence>
<evidence type="ECO:0000313" key="18">
    <source>
        <dbReference type="Proteomes" id="UP000289841"/>
    </source>
</evidence>
<dbReference type="EC" id="2.4.2.8" evidence="15"/>
<comment type="similarity">
    <text evidence="5 15">Belongs to the purine/pyrimidine phosphoribosyltransferase family.</text>
</comment>
<dbReference type="SUPFAM" id="SSF53271">
    <property type="entry name" value="PRTase-like"/>
    <property type="match status" value="1"/>
</dbReference>
<dbReference type="InterPro" id="IPR005904">
    <property type="entry name" value="Hxn_phspho_trans"/>
</dbReference>
<dbReference type="GO" id="GO:0032263">
    <property type="term" value="P:GMP salvage"/>
    <property type="evidence" value="ECO:0007669"/>
    <property type="project" value="TreeGrafter"/>
</dbReference>
<dbReference type="KEGG" id="aaxa:NCTC10138_00435"/>
<dbReference type="PANTHER" id="PTHR43340:SF1">
    <property type="entry name" value="HYPOXANTHINE PHOSPHORIBOSYLTRANSFERASE"/>
    <property type="match status" value="1"/>
</dbReference>
<dbReference type="PANTHER" id="PTHR43340">
    <property type="entry name" value="HYPOXANTHINE-GUANINE PHOSPHORIBOSYLTRANSFERASE"/>
    <property type="match status" value="1"/>
</dbReference>
<comment type="pathway">
    <text evidence="3 15">Purine metabolism; IMP biosynthesis via salvage pathway; IMP from hypoxanthine: step 1/1.</text>
</comment>
<evidence type="ECO:0000256" key="13">
    <source>
        <dbReference type="ARBA" id="ARBA00048811"/>
    </source>
</evidence>
<keyword evidence="7 15" id="KW-0328">Glycosyltransferase</keyword>
<dbReference type="InterPro" id="IPR000836">
    <property type="entry name" value="PRTase_dom"/>
</dbReference>
<evidence type="ECO:0000256" key="3">
    <source>
        <dbReference type="ARBA" id="ARBA00004669"/>
    </source>
</evidence>
<dbReference type="RefSeq" id="WP_026390614.1">
    <property type="nucleotide sequence ID" value="NZ_LR215048.1"/>
</dbReference>
<keyword evidence="9 15" id="KW-0479">Metal-binding</keyword>
<evidence type="ECO:0000256" key="6">
    <source>
        <dbReference type="ARBA" id="ARBA00022490"/>
    </source>
</evidence>
<dbReference type="GO" id="GO:0000287">
    <property type="term" value="F:magnesium ion binding"/>
    <property type="evidence" value="ECO:0007669"/>
    <property type="project" value="TreeGrafter"/>
</dbReference>
<evidence type="ECO:0000313" key="17">
    <source>
        <dbReference type="EMBL" id="VEU80079.1"/>
    </source>
</evidence>
<proteinExistence type="inferred from homology"/>
<organism evidence="17 18">
    <name type="scientific">Haploplasma axanthum</name>
    <name type="common">Acholeplasma axanthum</name>
    <dbReference type="NCBI Taxonomy" id="29552"/>
    <lineage>
        <taxon>Bacteria</taxon>
        <taxon>Bacillati</taxon>
        <taxon>Mycoplasmatota</taxon>
        <taxon>Mollicutes</taxon>
        <taxon>Acholeplasmatales</taxon>
        <taxon>Acholeplasmataceae</taxon>
        <taxon>Haploplasma</taxon>
    </lineage>
</organism>
<dbReference type="Pfam" id="PF00156">
    <property type="entry name" value="Pribosyltran"/>
    <property type="match status" value="1"/>
</dbReference>
<keyword evidence="11 15" id="KW-0547">Nucleotide-binding</keyword>
<dbReference type="Proteomes" id="UP000289841">
    <property type="component" value="Chromosome"/>
</dbReference>
<name>A0A449BCA2_HAPAX</name>
<dbReference type="AlphaFoldDB" id="A0A449BCA2"/>
<dbReference type="GO" id="GO:0032264">
    <property type="term" value="P:IMP salvage"/>
    <property type="evidence" value="ECO:0007669"/>
    <property type="project" value="UniProtKB-UniPathway"/>
</dbReference>
<dbReference type="GO" id="GO:0000166">
    <property type="term" value="F:nucleotide binding"/>
    <property type="evidence" value="ECO:0007669"/>
    <property type="project" value="UniProtKB-KW"/>
</dbReference>
<gene>
    <name evidence="17" type="primary">hpt</name>
    <name evidence="17" type="ORF">NCTC10138_00435</name>
</gene>
<evidence type="ECO:0000256" key="9">
    <source>
        <dbReference type="ARBA" id="ARBA00022723"/>
    </source>
</evidence>
<dbReference type="NCBIfam" id="TIGR01203">
    <property type="entry name" value="HGPRTase"/>
    <property type="match status" value="1"/>
</dbReference>
<dbReference type="InterPro" id="IPR029057">
    <property type="entry name" value="PRTase-like"/>
</dbReference>
<feature type="domain" description="Phosphoribosyltransferase" evidence="16">
    <location>
        <begin position="12"/>
        <end position="158"/>
    </location>
</feature>
<evidence type="ECO:0000256" key="1">
    <source>
        <dbReference type="ARBA" id="ARBA00001946"/>
    </source>
</evidence>
<evidence type="ECO:0000256" key="11">
    <source>
        <dbReference type="ARBA" id="ARBA00022741"/>
    </source>
</evidence>
<dbReference type="GO" id="GO:0005829">
    <property type="term" value="C:cytosol"/>
    <property type="evidence" value="ECO:0007669"/>
    <property type="project" value="TreeGrafter"/>
</dbReference>
<dbReference type="GO" id="GO:0006166">
    <property type="term" value="P:purine ribonucleoside salvage"/>
    <property type="evidence" value="ECO:0007669"/>
    <property type="project" value="UniProtKB-KW"/>
</dbReference>
<dbReference type="GO" id="GO:0046100">
    <property type="term" value="P:hypoxanthine metabolic process"/>
    <property type="evidence" value="ECO:0007669"/>
    <property type="project" value="TreeGrafter"/>
</dbReference>
<protein>
    <recommendedName>
        <fullName evidence="15">Hypoxanthine phosphoribosyltransferase</fullName>
        <ecNumber evidence="15">2.4.2.8</ecNumber>
    </recommendedName>
</protein>
<evidence type="ECO:0000256" key="5">
    <source>
        <dbReference type="ARBA" id="ARBA00008391"/>
    </source>
</evidence>
<dbReference type="GO" id="GO:0052657">
    <property type="term" value="F:guanine phosphoribosyltransferase activity"/>
    <property type="evidence" value="ECO:0007669"/>
    <property type="project" value="UniProtKB-ARBA"/>
</dbReference>
<keyword evidence="8 15" id="KW-0808">Transferase</keyword>